<evidence type="ECO:0000256" key="14">
    <source>
        <dbReference type="SAM" id="Phobius"/>
    </source>
</evidence>
<feature type="transmembrane region" description="Helical" evidence="14">
    <location>
        <begin position="12"/>
        <end position="29"/>
    </location>
</feature>
<dbReference type="PRINTS" id="PR00463">
    <property type="entry name" value="EP450I"/>
</dbReference>
<dbReference type="Proteomes" id="UP000799438">
    <property type="component" value="Unassembled WGS sequence"/>
</dbReference>
<dbReference type="RefSeq" id="XP_033398429.1">
    <property type="nucleotide sequence ID" value="XM_033538084.1"/>
</dbReference>
<evidence type="ECO:0000256" key="1">
    <source>
        <dbReference type="ARBA" id="ARBA00001971"/>
    </source>
</evidence>
<keyword evidence="5 14" id="KW-0812">Transmembrane</keyword>
<evidence type="ECO:0000256" key="6">
    <source>
        <dbReference type="ARBA" id="ARBA00022723"/>
    </source>
</evidence>
<dbReference type="InterPro" id="IPR002401">
    <property type="entry name" value="Cyt_P450_E_grp-I"/>
</dbReference>
<keyword evidence="9 12" id="KW-0408">Iron</keyword>
<dbReference type="SUPFAM" id="SSF48264">
    <property type="entry name" value="Cytochrome P450"/>
    <property type="match status" value="1"/>
</dbReference>
<keyword evidence="16" id="KW-1185">Reference proteome</keyword>
<dbReference type="GO" id="GO:0016020">
    <property type="term" value="C:membrane"/>
    <property type="evidence" value="ECO:0007669"/>
    <property type="project" value="UniProtKB-SubCell"/>
</dbReference>
<feature type="transmembrane region" description="Helical" evidence="14">
    <location>
        <begin position="232"/>
        <end position="251"/>
    </location>
</feature>
<evidence type="ECO:0000256" key="13">
    <source>
        <dbReference type="RuleBase" id="RU000461"/>
    </source>
</evidence>
<protein>
    <recommendedName>
        <fullName evidence="17">Cytochrome P450</fullName>
    </recommendedName>
</protein>
<dbReference type="OrthoDB" id="1470350at2759"/>
<evidence type="ECO:0000256" key="9">
    <source>
        <dbReference type="ARBA" id="ARBA00023004"/>
    </source>
</evidence>
<comment type="subcellular location">
    <subcellularLocation>
        <location evidence="2">Membrane</location>
        <topology evidence="2">Single-pass membrane protein</topology>
    </subcellularLocation>
</comment>
<dbReference type="PANTHER" id="PTHR24305:SF210">
    <property type="entry name" value="CYTOCHROME P450 MONOOXYGENASE ASQL-RELATED"/>
    <property type="match status" value="1"/>
</dbReference>
<keyword evidence="10 13" id="KW-0503">Monooxygenase</keyword>
<dbReference type="GO" id="GO:0020037">
    <property type="term" value="F:heme binding"/>
    <property type="evidence" value="ECO:0007669"/>
    <property type="project" value="InterPro"/>
</dbReference>
<dbReference type="EMBL" id="ML995483">
    <property type="protein sequence ID" value="KAF2142717.1"/>
    <property type="molecule type" value="Genomic_DNA"/>
</dbReference>
<keyword evidence="11 14" id="KW-0472">Membrane</keyword>
<proteinExistence type="inferred from homology"/>
<dbReference type="InterPro" id="IPR036396">
    <property type="entry name" value="Cyt_P450_sf"/>
</dbReference>
<gene>
    <name evidence="15" type="ORF">K452DRAFT_248194</name>
</gene>
<keyword evidence="8 13" id="KW-0560">Oxidoreductase</keyword>
<evidence type="ECO:0000256" key="10">
    <source>
        <dbReference type="ARBA" id="ARBA00023033"/>
    </source>
</evidence>
<evidence type="ECO:0000256" key="2">
    <source>
        <dbReference type="ARBA" id="ARBA00004167"/>
    </source>
</evidence>
<name>A0A6A6BIR5_9PEZI</name>
<dbReference type="Pfam" id="PF00067">
    <property type="entry name" value="p450"/>
    <property type="match status" value="1"/>
</dbReference>
<feature type="binding site" description="axial binding residue" evidence="12">
    <location>
        <position position="457"/>
    </location>
    <ligand>
        <name>heme</name>
        <dbReference type="ChEBI" id="CHEBI:30413"/>
    </ligand>
    <ligandPart>
        <name>Fe</name>
        <dbReference type="ChEBI" id="CHEBI:18248"/>
    </ligandPart>
</feature>
<dbReference type="AlphaFoldDB" id="A0A6A6BIR5"/>
<evidence type="ECO:0000256" key="7">
    <source>
        <dbReference type="ARBA" id="ARBA00022989"/>
    </source>
</evidence>
<organism evidence="15 16">
    <name type="scientific">Aplosporella prunicola CBS 121167</name>
    <dbReference type="NCBI Taxonomy" id="1176127"/>
    <lineage>
        <taxon>Eukaryota</taxon>
        <taxon>Fungi</taxon>
        <taxon>Dikarya</taxon>
        <taxon>Ascomycota</taxon>
        <taxon>Pezizomycotina</taxon>
        <taxon>Dothideomycetes</taxon>
        <taxon>Dothideomycetes incertae sedis</taxon>
        <taxon>Botryosphaeriales</taxon>
        <taxon>Aplosporellaceae</taxon>
        <taxon>Aplosporella</taxon>
    </lineage>
</organism>
<comment type="cofactor">
    <cofactor evidence="1 12">
        <name>heme</name>
        <dbReference type="ChEBI" id="CHEBI:30413"/>
    </cofactor>
</comment>
<dbReference type="GO" id="GO:0009403">
    <property type="term" value="P:toxin biosynthetic process"/>
    <property type="evidence" value="ECO:0007669"/>
    <property type="project" value="UniProtKB-ARBA"/>
</dbReference>
<reference evidence="15" key="1">
    <citation type="journal article" date="2020" name="Stud. Mycol.">
        <title>101 Dothideomycetes genomes: a test case for predicting lifestyles and emergence of pathogens.</title>
        <authorList>
            <person name="Haridas S."/>
            <person name="Albert R."/>
            <person name="Binder M."/>
            <person name="Bloem J."/>
            <person name="Labutti K."/>
            <person name="Salamov A."/>
            <person name="Andreopoulos B."/>
            <person name="Baker S."/>
            <person name="Barry K."/>
            <person name="Bills G."/>
            <person name="Bluhm B."/>
            <person name="Cannon C."/>
            <person name="Castanera R."/>
            <person name="Culley D."/>
            <person name="Daum C."/>
            <person name="Ezra D."/>
            <person name="Gonzalez J."/>
            <person name="Henrissat B."/>
            <person name="Kuo A."/>
            <person name="Liang C."/>
            <person name="Lipzen A."/>
            <person name="Lutzoni F."/>
            <person name="Magnuson J."/>
            <person name="Mondo S."/>
            <person name="Nolan M."/>
            <person name="Ohm R."/>
            <person name="Pangilinan J."/>
            <person name="Park H.-J."/>
            <person name="Ramirez L."/>
            <person name="Alfaro M."/>
            <person name="Sun H."/>
            <person name="Tritt A."/>
            <person name="Yoshinaga Y."/>
            <person name="Zwiers L.-H."/>
            <person name="Turgeon B."/>
            <person name="Goodwin S."/>
            <person name="Spatafora J."/>
            <person name="Crous P."/>
            <person name="Grigoriev I."/>
        </authorList>
    </citation>
    <scope>NUCLEOTIDE SEQUENCE</scope>
    <source>
        <strain evidence="15">CBS 121167</strain>
    </source>
</reference>
<dbReference type="PROSITE" id="PS00086">
    <property type="entry name" value="CYTOCHROME_P450"/>
    <property type="match status" value="1"/>
</dbReference>
<dbReference type="Gene3D" id="1.10.630.10">
    <property type="entry name" value="Cytochrome P450"/>
    <property type="match status" value="1"/>
</dbReference>
<dbReference type="GO" id="GO:0004497">
    <property type="term" value="F:monooxygenase activity"/>
    <property type="evidence" value="ECO:0007669"/>
    <property type="project" value="UniProtKB-KW"/>
</dbReference>
<dbReference type="FunFam" id="1.10.630.10:FF:000047">
    <property type="entry name" value="Cytochrome P450 monooxygenase"/>
    <property type="match status" value="1"/>
</dbReference>
<dbReference type="InterPro" id="IPR017972">
    <property type="entry name" value="Cyt_P450_CS"/>
</dbReference>
<dbReference type="GO" id="GO:0016705">
    <property type="term" value="F:oxidoreductase activity, acting on paired donors, with incorporation or reduction of molecular oxygen"/>
    <property type="evidence" value="ECO:0007669"/>
    <property type="project" value="InterPro"/>
</dbReference>
<evidence type="ECO:0000256" key="8">
    <source>
        <dbReference type="ARBA" id="ARBA00023002"/>
    </source>
</evidence>
<dbReference type="PRINTS" id="PR00385">
    <property type="entry name" value="P450"/>
</dbReference>
<evidence type="ECO:0000313" key="15">
    <source>
        <dbReference type="EMBL" id="KAF2142717.1"/>
    </source>
</evidence>
<dbReference type="InterPro" id="IPR050121">
    <property type="entry name" value="Cytochrome_P450_monoxygenase"/>
</dbReference>
<comment type="similarity">
    <text evidence="3 13">Belongs to the cytochrome P450 family.</text>
</comment>
<dbReference type="GeneID" id="54295580"/>
<evidence type="ECO:0000256" key="11">
    <source>
        <dbReference type="ARBA" id="ARBA00023136"/>
    </source>
</evidence>
<dbReference type="GO" id="GO:0005506">
    <property type="term" value="F:iron ion binding"/>
    <property type="evidence" value="ECO:0007669"/>
    <property type="project" value="InterPro"/>
</dbReference>
<evidence type="ECO:0000256" key="4">
    <source>
        <dbReference type="ARBA" id="ARBA00022617"/>
    </source>
</evidence>
<accession>A0A6A6BIR5</accession>
<keyword evidence="6 12" id="KW-0479">Metal-binding</keyword>
<evidence type="ECO:0000256" key="12">
    <source>
        <dbReference type="PIRSR" id="PIRSR602401-1"/>
    </source>
</evidence>
<evidence type="ECO:0008006" key="17">
    <source>
        <dbReference type="Google" id="ProtNLM"/>
    </source>
</evidence>
<evidence type="ECO:0000313" key="16">
    <source>
        <dbReference type="Proteomes" id="UP000799438"/>
    </source>
</evidence>
<evidence type="ECO:0000256" key="5">
    <source>
        <dbReference type="ARBA" id="ARBA00022692"/>
    </source>
</evidence>
<sequence length="521" mass="57725">MFVDSLSPGPTFGLAIALVTSLVVGRMMYNVYMHPLRKYPGPWWAAATDLPLMVARARGRAPFWVASVHEQYGEVVRIGVTELSYITPDAWRDIHGHKSQNAGRGSLPKNLSQYNPDIAGHNGIIRTNDPDHARQRRLLAHAFSDKALREQEPLICQYVELLVRKLGAIAKGDRLDVSSRGDGTTDLLRFLNFTTFDVIGDLTFGEPLGLLQQNEYSPWVAAIFNTVKIGNLLAVIATYAPAIAGLLALALPREARDGLRLHKEDVVARVDKRLARSTTRPDIWTFVLRHKNDEKSMPLHEMHATASVLMIAGTETTATLLSGLTYTLLRPDNADKLQRLKDEVRGAFAAPGEMTMAALAQLPYLQACLEEGLRLYPPVPVALPRITPKGGAEICGEHVVGDTTVGITMYAAYRSPRNFHAPTSFHPERWLANEAGPEFANDRRAVLEPFSFGPRNCIGKNLAYHEMRLILANIAWHFDLKLCPESDDWMERQEAYALWQKPALRVGVGISDVARAGGVFA</sequence>
<evidence type="ECO:0000256" key="3">
    <source>
        <dbReference type="ARBA" id="ARBA00010617"/>
    </source>
</evidence>
<dbReference type="InterPro" id="IPR001128">
    <property type="entry name" value="Cyt_P450"/>
</dbReference>
<dbReference type="PANTHER" id="PTHR24305">
    <property type="entry name" value="CYTOCHROME P450"/>
    <property type="match status" value="1"/>
</dbReference>
<keyword evidence="4 12" id="KW-0349">Heme</keyword>
<dbReference type="CDD" id="cd11058">
    <property type="entry name" value="CYP60B-like"/>
    <property type="match status" value="1"/>
</dbReference>
<keyword evidence="7 14" id="KW-1133">Transmembrane helix</keyword>